<feature type="domain" description="HTH lysR-type" evidence="7">
    <location>
        <begin position="7"/>
        <end position="65"/>
    </location>
</feature>
<dbReference type="PANTHER" id="PTHR30126">
    <property type="entry name" value="HTH-TYPE TRANSCRIPTIONAL REGULATOR"/>
    <property type="match status" value="1"/>
</dbReference>
<evidence type="ECO:0000256" key="4">
    <source>
        <dbReference type="ARBA" id="ARBA00023163"/>
    </source>
</evidence>
<dbReference type="EMBL" id="JAYLLH010000012">
    <property type="protein sequence ID" value="MEC3861712.1"/>
    <property type="molecule type" value="Genomic_DNA"/>
</dbReference>
<dbReference type="PANTHER" id="PTHR30126:SF5">
    <property type="entry name" value="HTH-TYPE TRANSCRIPTIONAL ACTIVATOR CMPR"/>
    <property type="match status" value="1"/>
</dbReference>
<organism evidence="8 9">
    <name type="scientific">Mesobacterium hydrothermale</name>
    <dbReference type="NCBI Taxonomy" id="3111907"/>
    <lineage>
        <taxon>Bacteria</taxon>
        <taxon>Pseudomonadati</taxon>
        <taxon>Pseudomonadota</taxon>
        <taxon>Alphaproteobacteria</taxon>
        <taxon>Rhodobacterales</taxon>
        <taxon>Roseobacteraceae</taxon>
        <taxon>Mesobacterium</taxon>
    </lineage>
</organism>
<dbReference type="InterPro" id="IPR005119">
    <property type="entry name" value="LysR_subst-bd"/>
</dbReference>
<evidence type="ECO:0000313" key="8">
    <source>
        <dbReference type="EMBL" id="MEC3861712.1"/>
    </source>
</evidence>
<dbReference type="InterPro" id="IPR036390">
    <property type="entry name" value="WH_DNA-bd_sf"/>
</dbReference>
<dbReference type="Pfam" id="PF00126">
    <property type="entry name" value="HTH_1"/>
    <property type="match status" value="1"/>
</dbReference>
<dbReference type="Gene3D" id="3.40.190.10">
    <property type="entry name" value="Periplasmic binding protein-like II"/>
    <property type="match status" value="2"/>
</dbReference>
<gene>
    <name evidence="8" type="ORF">VK792_10480</name>
</gene>
<protein>
    <recommendedName>
        <fullName evidence="5">HTH-type transcriptional regulator CbbR</fullName>
    </recommendedName>
    <alternativeName>
        <fullName evidence="6">RuBisCO operon transcriptional regulator</fullName>
    </alternativeName>
</protein>
<dbReference type="Pfam" id="PF03466">
    <property type="entry name" value="LysR_substrate"/>
    <property type="match status" value="1"/>
</dbReference>
<evidence type="ECO:0000313" key="9">
    <source>
        <dbReference type="Proteomes" id="UP001348149"/>
    </source>
</evidence>
<comment type="caution">
    <text evidence="8">The sequence shown here is derived from an EMBL/GenBank/DDBJ whole genome shotgun (WGS) entry which is preliminary data.</text>
</comment>
<proteinExistence type="inferred from homology"/>
<sequence length="314" mass="33893">MKRLDTVTLKQLRALQVVSETGSISVAASNLSLTPPAVHNQIKQLETSFGCRLLRRDGAEGFTPSPEGEVLLRAQHKLRAALENAVHEIDSLGKGLSGIVVLGVVSTGKYFAPRLVALLRSALPDVEVILKIGNRSEILAALTAGELHLAIMGRPPRLPEVHANVIGEHPHLMVAPPDHPLIDGPREVKDILSQTFIMRESGSGTRILTMRFLDELGRGQDFARIEMDSNETIKQAVIAGLGVAILSGHTVYDELKAGRLVAVAIPGLPIIRHWFVVYPAGVELTQTAVSVLTWLKNNAGDHLPDIEGLQLPQA</sequence>
<keyword evidence="2" id="KW-0805">Transcription regulation</keyword>
<dbReference type="InterPro" id="IPR000847">
    <property type="entry name" value="LysR_HTH_N"/>
</dbReference>
<keyword evidence="4" id="KW-0804">Transcription</keyword>
<dbReference type="InterPro" id="IPR036388">
    <property type="entry name" value="WH-like_DNA-bd_sf"/>
</dbReference>
<dbReference type="SUPFAM" id="SSF46785">
    <property type="entry name" value="Winged helix' DNA-binding domain"/>
    <property type="match status" value="1"/>
</dbReference>
<accession>A0ABU6HH14</accession>
<name>A0ABU6HH14_9RHOB</name>
<evidence type="ECO:0000256" key="5">
    <source>
        <dbReference type="ARBA" id="ARBA00039279"/>
    </source>
</evidence>
<evidence type="ECO:0000256" key="3">
    <source>
        <dbReference type="ARBA" id="ARBA00023125"/>
    </source>
</evidence>
<evidence type="ECO:0000259" key="7">
    <source>
        <dbReference type="PROSITE" id="PS50931"/>
    </source>
</evidence>
<evidence type="ECO:0000256" key="1">
    <source>
        <dbReference type="ARBA" id="ARBA00009437"/>
    </source>
</evidence>
<keyword evidence="3" id="KW-0238">DNA-binding</keyword>
<reference evidence="8 9" key="1">
    <citation type="submission" date="2024-01" db="EMBL/GenBank/DDBJ databases">
        <title>Mesobacterium rodlantinim sp. nov., isolated from shallow sea hydrothermal systems off Kueishantao Island.</title>
        <authorList>
            <person name="Su Z."/>
            <person name="Tang K."/>
        </authorList>
    </citation>
    <scope>NUCLEOTIDE SEQUENCE [LARGE SCALE GENOMIC DNA]</scope>
    <source>
        <strain evidence="8 9">TK19101</strain>
    </source>
</reference>
<dbReference type="Proteomes" id="UP001348149">
    <property type="component" value="Unassembled WGS sequence"/>
</dbReference>
<dbReference type="PROSITE" id="PS50931">
    <property type="entry name" value="HTH_LYSR"/>
    <property type="match status" value="1"/>
</dbReference>
<keyword evidence="9" id="KW-1185">Reference proteome</keyword>
<comment type="similarity">
    <text evidence="1">Belongs to the LysR transcriptional regulatory family.</text>
</comment>
<dbReference type="SUPFAM" id="SSF53850">
    <property type="entry name" value="Periplasmic binding protein-like II"/>
    <property type="match status" value="1"/>
</dbReference>
<dbReference type="Gene3D" id="1.10.10.10">
    <property type="entry name" value="Winged helix-like DNA-binding domain superfamily/Winged helix DNA-binding domain"/>
    <property type="match status" value="1"/>
</dbReference>
<dbReference type="RefSeq" id="WP_326297434.1">
    <property type="nucleotide sequence ID" value="NZ_JAYLLH010000012.1"/>
</dbReference>
<evidence type="ECO:0000256" key="6">
    <source>
        <dbReference type="ARBA" id="ARBA00043141"/>
    </source>
</evidence>
<evidence type="ECO:0000256" key="2">
    <source>
        <dbReference type="ARBA" id="ARBA00023015"/>
    </source>
</evidence>